<organism evidence="2 3">
    <name type="scientific">Sungkyunkwania multivorans</name>
    <dbReference type="NCBI Taxonomy" id="1173618"/>
    <lineage>
        <taxon>Bacteria</taxon>
        <taxon>Pseudomonadati</taxon>
        <taxon>Bacteroidota</taxon>
        <taxon>Flavobacteriia</taxon>
        <taxon>Flavobacteriales</taxon>
        <taxon>Flavobacteriaceae</taxon>
        <taxon>Sungkyunkwania</taxon>
    </lineage>
</organism>
<evidence type="ECO:0000256" key="1">
    <source>
        <dbReference type="SAM" id="Phobius"/>
    </source>
</evidence>
<dbReference type="EMBL" id="JBHTJH010000017">
    <property type="protein sequence ID" value="MFD0863691.1"/>
    <property type="molecule type" value="Genomic_DNA"/>
</dbReference>
<keyword evidence="1" id="KW-0472">Membrane</keyword>
<keyword evidence="1" id="KW-0812">Transmembrane</keyword>
<gene>
    <name evidence="2" type="ORF">ACFQ1M_15865</name>
</gene>
<keyword evidence="3" id="KW-1185">Reference proteome</keyword>
<keyword evidence="1" id="KW-1133">Transmembrane helix</keyword>
<protein>
    <submittedName>
        <fullName evidence="2">Uncharacterized protein</fullName>
    </submittedName>
</protein>
<comment type="caution">
    <text evidence="2">The sequence shown here is derived from an EMBL/GenBank/DDBJ whole genome shotgun (WGS) entry which is preliminary data.</text>
</comment>
<feature type="transmembrane region" description="Helical" evidence="1">
    <location>
        <begin position="5"/>
        <end position="22"/>
    </location>
</feature>
<evidence type="ECO:0000313" key="2">
    <source>
        <dbReference type="EMBL" id="MFD0863691.1"/>
    </source>
</evidence>
<dbReference type="RefSeq" id="WP_386409954.1">
    <property type="nucleotide sequence ID" value="NZ_JBHTJH010000017.1"/>
</dbReference>
<sequence length="68" mass="8238">MNTKLYRISEIVYWVIAVLSTFKAFKDWNSDRSMAYIFVGFAVVSVFMALFRRRFRKKFENRKNEEGK</sequence>
<evidence type="ECO:0000313" key="3">
    <source>
        <dbReference type="Proteomes" id="UP001596978"/>
    </source>
</evidence>
<reference evidence="3" key="1">
    <citation type="journal article" date="2019" name="Int. J. Syst. Evol. Microbiol.">
        <title>The Global Catalogue of Microorganisms (GCM) 10K type strain sequencing project: providing services to taxonomists for standard genome sequencing and annotation.</title>
        <authorList>
            <consortium name="The Broad Institute Genomics Platform"/>
            <consortium name="The Broad Institute Genome Sequencing Center for Infectious Disease"/>
            <person name="Wu L."/>
            <person name="Ma J."/>
        </authorList>
    </citation>
    <scope>NUCLEOTIDE SEQUENCE [LARGE SCALE GENOMIC DNA]</scope>
    <source>
        <strain evidence="3">CCUG 62952</strain>
    </source>
</reference>
<dbReference type="Proteomes" id="UP001596978">
    <property type="component" value="Unassembled WGS sequence"/>
</dbReference>
<proteinExistence type="predicted"/>
<feature type="transmembrane region" description="Helical" evidence="1">
    <location>
        <begin position="34"/>
        <end position="51"/>
    </location>
</feature>
<accession>A0ABW3D0W9</accession>
<name>A0ABW3D0W9_9FLAO</name>